<reference evidence="2 3" key="1">
    <citation type="journal article" date="2011" name="Stand. Genomic Sci.">
        <title>Complete genome sequence of Haliscomenobacter hydrossis type strain (O).</title>
        <authorList>
            <consortium name="US DOE Joint Genome Institute (JGI-PGF)"/>
            <person name="Daligault H."/>
            <person name="Lapidus A."/>
            <person name="Zeytun A."/>
            <person name="Nolan M."/>
            <person name="Lucas S."/>
            <person name="Del Rio T.G."/>
            <person name="Tice H."/>
            <person name="Cheng J.F."/>
            <person name="Tapia R."/>
            <person name="Han C."/>
            <person name="Goodwin L."/>
            <person name="Pitluck S."/>
            <person name="Liolios K."/>
            <person name="Pagani I."/>
            <person name="Ivanova N."/>
            <person name="Huntemann M."/>
            <person name="Mavromatis K."/>
            <person name="Mikhailova N."/>
            <person name="Pati A."/>
            <person name="Chen A."/>
            <person name="Palaniappan K."/>
            <person name="Land M."/>
            <person name="Hauser L."/>
            <person name="Brambilla E.M."/>
            <person name="Rohde M."/>
            <person name="Verbarg S."/>
            <person name="Goker M."/>
            <person name="Bristow J."/>
            <person name="Eisen J.A."/>
            <person name="Markowitz V."/>
            <person name="Hugenholtz P."/>
            <person name="Kyrpides N.C."/>
            <person name="Klenk H.P."/>
            <person name="Woyke T."/>
        </authorList>
    </citation>
    <scope>NUCLEOTIDE SEQUENCE [LARGE SCALE GENOMIC DNA]</scope>
    <source>
        <strain evidence="3">ATCC 27775 / DSM 1100 / LMG 10767 / O</strain>
    </source>
</reference>
<dbReference type="KEGG" id="hhy:Halhy_2720"/>
<protein>
    <recommendedName>
        <fullName evidence="4">Tetratricopeptide repeat protein</fullName>
    </recommendedName>
</protein>
<accession>F4L0Y4</accession>
<dbReference type="AlphaFoldDB" id="F4L0Y4"/>
<feature type="transmembrane region" description="Helical" evidence="1">
    <location>
        <begin position="76"/>
        <end position="98"/>
    </location>
</feature>
<keyword evidence="3" id="KW-1185">Reference proteome</keyword>
<organism evidence="2 3">
    <name type="scientific">Haliscomenobacter hydrossis (strain ATCC 27775 / DSM 1100 / LMG 10767 / O)</name>
    <dbReference type="NCBI Taxonomy" id="760192"/>
    <lineage>
        <taxon>Bacteria</taxon>
        <taxon>Pseudomonadati</taxon>
        <taxon>Bacteroidota</taxon>
        <taxon>Saprospiria</taxon>
        <taxon>Saprospirales</taxon>
        <taxon>Haliscomenobacteraceae</taxon>
        <taxon>Haliscomenobacter</taxon>
    </lineage>
</organism>
<evidence type="ECO:0008006" key="4">
    <source>
        <dbReference type="Google" id="ProtNLM"/>
    </source>
</evidence>
<dbReference type="SUPFAM" id="SSF48452">
    <property type="entry name" value="TPR-like"/>
    <property type="match status" value="1"/>
</dbReference>
<dbReference type="STRING" id="760192.Halhy_2720"/>
<dbReference type="InterPro" id="IPR011990">
    <property type="entry name" value="TPR-like_helical_dom_sf"/>
</dbReference>
<keyword evidence="1" id="KW-0472">Membrane</keyword>
<dbReference type="HOGENOM" id="CLU_1145933_0_0_10"/>
<evidence type="ECO:0000313" key="3">
    <source>
        <dbReference type="Proteomes" id="UP000008461"/>
    </source>
</evidence>
<name>F4L0Y4_HALH1</name>
<gene>
    <name evidence="2" type="ordered locus">Halhy_2720</name>
</gene>
<keyword evidence="1" id="KW-1133">Transmembrane helix</keyword>
<reference key="2">
    <citation type="submission" date="2011-04" db="EMBL/GenBank/DDBJ databases">
        <title>Complete sequence of chromosome of Haliscomenobacter hydrossis DSM 1100.</title>
        <authorList>
            <consortium name="US DOE Joint Genome Institute (JGI-PGF)"/>
            <person name="Lucas S."/>
            <person name="Han J."/>
            <person name="Lapidus A."/>
            <person name="Bruce D."/>
            <person name="Goodwin L."/>
            <person name="Pitluck S."/>
            <person name="Peters L."/>
            <person name="Kyrpides N."/>
            <person name="Mavromatis K."/>
            <person name="Ivanova N."/>
            <person name="Ovchinnikova G."/>
            <person name="Pagani I."/>
            <person name="Daligault H."/>
            <person name="Detter J.C."/>
            <person name="Han C."/>
            <person name="Land M."/>
            <person name="Hauser L."/>
            <person name="Markowitz V."/>
            <person name="Cheng J.-F."/>
            <person name="Hugenholtz P."/>
            <person name="Woyke T."/>
            <person name="Wu D."/>
            <person name="Verbarg S."/>
            <person name="Frueling A."/>
            <person name="Brambilla E."/>
            <person name="Klenk H.-P."/>
            <person name="Eisen J.A."/>
        </authorList>
    </citation>
    <scope>NUCLEOTIDE SEQUENCE</scope>
    <source>
        <strain>DSM 1100</strain>
    </source>
</reference>
<evidence type="ECO:0000313" key="2">
    <source>
        <dbReference type="EMBL" id="AEE50588.1"/>
    </source>
</evidence>
<dbReference type="Gene3D" id="1.25.40.10">
    <property type="entry name" value="Tetratricopeptide repeat domain"/>
    <property type="match status" value="1"/>
</dbReference>
<dbReference type="RefSeq" id="WP_013765136.1">
    <property type="nucleotide sequence ID" value="NC_015510.1"/>
</dbReference>
<proteinExistence type="predicted"/>
<evidence type="ECO:0000256" key="1">
    <source>
        <dbReference type="SAM" id="Phobius"/>
    </source>
</evidence>
<dbReference type="EMBL" id="CP002691">
    <property type="protein sequence ID" value="AEE50588.1"/>
    <property type="molecule type" value="Genomic_DNA"/>
</dbReference>
<sequence length="242" mass="27355">MMAIEPQELENLESFLKGTLTGAEAKALKRKLKEDQAFYAEAKSYAKLIRVLEQADPNRARVKALVEAVPAPSKKLFFRTILSIAATLAILIVTLVWVTLNWQTHQSKEALNLGFEIELNPKGSKGALRSKAEQMFFAGEFLSSAELFNAEYQQNKTDLQLRYNYAVASLKAGELKEAQIVFKELITLGYNDYQRAELYLAASLFLAGNREESKEILLAILEEEDHLEQKNARILLNKIENK</sequence>
<dbReference type="Proteomes" id="UP000008461">
    <property type="component" value="Chromosome"/>
</dbReference>
<keyword evidence="1" id="KW-0812">Transmembrane</keyword>